<sequence length="74" mass="7804">MKTGSQPSSVAINDFNNDQIPDLAVSNYGTQTISILLGRGNADFNLDHNMDLATANLGENSFSILLGTGNGTFL</sequence>
<proteinExistence type="predicted"/>
<evidence type="ECO:0000313" key="1">
    <source>
        <dbReference type="EMBL" id="CAF4292770.1"/>
    </source>
</evidence>
<dbReference type="EMBL" id="CAJOBE010031399">
    <property type="protein sequence ID" value="CAF4292770.1"/>
    <property type="molecule type" value="Genomic_DNA"/>
</dbReference>
<organism evidence="1 2">
    <name type="scientific">Rotaria sordida</name>
    <dbReference type="NCBI Taxonomy" id="392033"/>
    <lineage>
        <taxon>Eukaryota</taxon>
        <taxon>Metazoa</taxon>
        <taxon>Spiralia</taxon>
        <taxon>Gnathifera</taxon>
        <taxon>Rotifera</taxon>
        <taxon>Eurotatoria</taxon>
        <taxon>Bdelloidea</taxon>
        <taxon>Philodinida</taxon>
        <taxon>Philodinidae</taxon>
        <taxon>Rotaria</taxon>
    </lineage>
</organism>
<protein>
    <recommendedName>
        <fullName evidence="3">VCBS repeat-containing protein</fullName>
    </recommendedName>
</protein>
<dbReference type="SUPFAM" id="SSF69318">
    <property type="entry name" value="Integrin alpha N-terminal domain"/>
    <property type="match status" value="1"/>
</dbReference>
<feature type="non-terminal residue" evidence="1">
    <location>
        <position position="74"/>
    </location>
</feature>
<reference evidence="1" key="1">
    <citation type="submission" date="2021-02" db="EMBL/GenBank/DDBJ databases">
        <authorList>
            <person name="Nowell W R."/>
        </authorList>
    </citation>
    <scope>NUCLEOTIDE SEQUENCE</scope>
</reference>
<accession>A0A820HKY9</accession>
<gene>
    <name evidence="1" type="ORF">FNK824_LOCUS40330</name>
</gene>
<dbReference type="Gene3D" id="2.30.30.100">
    <property type="match status" value="2"/>
</dbReference>
<evidence type="ECO:0000313" key="2">
    <source>
        <dbReference type="Proteomes" id="UP000663874"/>
    </source>
</evidence>
<comment type="caution">
    <text evidence="1">The sequence shown here is derived from an EMBL/GenBank/DDBJ whole genome shotgun (WGS) entry which is preliminary data.</text>
</comment>
<feature type="non-terminal residue" evidence="1">
    <location>
        <position position="1"/>
    </location>
</feature>
<name>A0A820HKY9_9BILA</name>
<dbReference type="InterPro" id="IPR028994">
    <property type="entry name" value="Integrin_alpha_N"/>
</dbReference>
<dbReference type="Proteomes" id="UP000663874">
    <property type="component" value="Unassembled WGS sequence"/>
</dbReference>
<dbReference type="AlphaFoldDB" id="A0A820HKY9"/>
<evidence type="ECO:0008006" key="3">
    <source>
        <dbReference type="Google" id="ProtNLM"/>
    </source>
</evidence>